<keyword evidence="3 5" id="KW-0413">Isomerase</keyword>
<dbReference type="PANTHER" id="PTHR47683">
    <property type="entry name" value="PSEUDOURIDINE SYNTHASE FAMILY PROTEIN-RELATED"/>
    <property type="match status" value="1"/>
</dbReference>
<dbReference type="Pfam" id="PF01479">
    <property type="entry name" value="S4"/>
    <property type="match status" value="1"/>
</dbReference>
<dbReference type="OrthoDB" id="9807213at2"/>
<dbReference type="SUPFAM" id="SSF55174">
    <property type="entry name" value="Alpha-L RNA-binding motif"/>
    <property type="match status" value="1"/>
</dbReference>
<dbReference type="RefSeq" id="WP_134110006.1">
    <property type="nucleotide sequence ID" value="NZ_SOCN01000001.1"/>
</dbReference>
<proteinExistence type="inferred from homology"/>
<dbReference type="InterPro" id="IPR036986">
    <property type="entry name" value="S4_RNA-bd_sf"/>
</dbReference>
<evidence type="ECO:0000313" key="8">
    <source>
        <dbReference type="Proteomes" id="UP000295757"/>
    </source>
</evidence>
<dbReference type="AlphaFoldDB" id="A0A4R7UCG8"/>
<evidence type="ECO:0000256" key="2">
    <source>
        <dbReference type="ARBA" id="ARBA00022884"/>
    </source>
</evidence>
<gene>
    <name evidence="7" type="ORF">BCF59_0052</name>
</gene>
<evidence type="ECO:0000256" key="5">
    <source>
        <dbReference type="RuleBase" id="RU003887"/>
    </source>
</evidence>
<dbReference type="InterPro" id="IPR018496">
    <property type="entry name" value="PsdUridine_synth_RsuA/RluB_CS"/>
</dbReference>
<dbReference type="Gene3D" id="3.30.70.1560">
    <property type="entry name" value="Alpha-L RNA-binding motif"/>
    <property type="match status" value="1"/>
</dbReference>
<dbReference type="CDD" id="cd02553">
    <property type="entry name" value="PseudoU_synth_RsuA"/>
    <property type="match status" value="1"/>
</dbReference>
<dbReference type="GO" id="GO:0003723">
    <property type="term" value="F:RNA binding"/>
    <property type="evidence" value="ECO:0007669"/>
    <property type="project" value="UniProtKB-KW"/>
</dbReference>
<dbReference type="GO" id="GO:0000455">
    <property type="term" value="P:enzyme-directed rRNA pseudouridine synthesis"/>
    <property type="evidence" value="ECO:0007669"/>
    <property type="project" value="UniProtKB-ARBA"/>
</dbReference>
<dbReference type="CDD" id="cd00165">
    <property type="entry name" value="S4"/>
    <property type="match status" value="1"/>
</dbReference>
<dbReference type="InterPro" id="IPR020094">
    <property type="entry name" value="TruA/RsuA/RluB/E/F_N"/>
</dbReference>
<dbReference type="InterPro" id="IPR020103">
    <property type="entry name" value="PsdUridine_synth_cat_dom_sf"/>
</dbReference>
<dbReference type="InterPro" id="IPR050343">
    <property type="entry name" value="RsuA_PseudoU_synthase"/>
</dbReference>
<evidence type="ECO:0000256" key="4">
    <source>
        <dbReference type="PROSITE-ProRule" id="PRU00182"/>
    </source>
</evidence>
<dbReference type="Proteomes" id="UP000295757">
    <property type="component" value="Unassembled WGS sequence"/>
</dbReference>
<protein>
    <recommendedName>
        <fullName evidence="5">Pseudouridine synthase</fullName>
        <ecNumber evidence="5">5.4.99.-</ecNumber>
    </recommendedName>
</protein>
<accession>A0A4R7UCG8</accession>
<evidence type="ECO:0000313" key="7">
    <source>
        <dbReference type="EMBL" id="TDV24107.1"/>
    </source>
</evidence>
<organism evidence="7 8">
    <name type="scientific">Mycoplasmopsis mustelae</name>
    <dbReference type="NCBI Taxonomy" id="171289"/>
    <lineage>
        <taxon>Bacteria</taxon>
        <taxon>Bacillati</taxon>
        <taxon>Mycoplasmatota</taxon>
        <taxon>Mycoplasmoidales</taxon>
        <taxon>Metamycoplasmataceae</taxon>
        <taxon>Mycoplasmopsis</taxon>
    </lineage>
</organism>
<dbReference type="InterPro" id="IPR006145">
    <property type="entry name" value="PsdUridine_synth_RsuA/RluA"/>
</dbReference>
<dbReference type="SMART" id="SM00363">
    <property type="entry name" value="S4"/>
    <property type="match status" value="1"/>
</dbReference>
<sequence>MKQRIEKILAQNTQYSRSQIKNLIKQKHIKVNNIIIHKSVNVDFNDEIKINDIKIHLKEYFYLALNKPQGYLCAKKDNKHPLVLDLIAAEYKNDKNIHITGRLDLDTEGLLIITNDGAFTHRVLSPKKHVNKTYLIKVDQTLDQKLITEFTKGVDIGENKLTKPATLHIRDKNTCELTITEGMFHQIKRMFAVFGYQVIYLKRICFGKFILPTSLKIGEYIEINKEMII</sequence>
<dbReference type="EMBL" id="SOCN01000001">
    <property type="protein sequence ID" value="TDV24107.1"/>
    <property type="molecule type" value="Genomic_DNA"/>
</dbReference>
<dbReference type="SUPFAM" id="SSF55120">
    <property type="entry name" value="Pseudouridine synthase"/>
    <property type="match status" value="1"/>
</dbReference>
<feature type="domain" description="RNA-binding S4" evidence="6">
    <location>
        <begin position="3"/>
        <end position="63"/>
    </location>
</feature>
<dbReference type="PROSITE" id="PS50889">
    <property type="entry name" value="S4"/>
    <property type="match status" value="1"/>
</dbReference>
<dbReference type="InterPro" id="IPR000748">
    <property type="entry name" value="PsdUridine_synth_RsuA/RluB/E/F"/>
</dbReference>
<dbReference type="GO" id="GO:0120159">
    <property type="term" value="F:rRNA pseudouridine synthase activity"/>
    <property type="evidence" value="ECO:0007669"/>
    <property type="project" value="UniProtKB-ARBA"/>
</dbReference>
<dbReference type="PANTHER" id="PTHR47683:SF4">
    <property type="entry name" value="PSEUDOURIDINE SYNTHASE"/>
    <property type="match status" value="1"/>
</dbReference>
<evidence type="ECO:0000256" key="1">
    <source>
        <dbReference type="ARBA" id="ARBA00008348"/>
    </source>
</evidence>
<dbReference type="EC" id="5.4.99.-" evidence="5"/>
<evidence type="ECO:0000259" key="6">
    <source>
        <dbReference type="SMART" id="SM00363"/>
    </source>
</evidence>
<keyword evidence="2 4" id="KW-0694">RNA-binding</keyword>
<dbReference type="NCBIfam" id="TIGR00093">
    <property type="entry name" value="pseudouridine synthase"/>
    <property type="match status" value="1"/>
</dbReference>
<dbReference type="Gene3D" id="3.10.290.10">
    <property type="entry name" value="RNA-binding S4 domain"/>
    <property type="match status" value="1"/>
</dbReference>
<comment type="caution">
    <text evidence="7">The sequence shown here is derived from an EMBL/GenBank/DDBJ whole genome shotgun (WGS) entry which is preliminary data.</text>
</comment>
<dbReference type="Pfam" id="PF00849">
    <property type="entry name" value="PseudoU_synth_2"/>
    <property type="match status" value="1"/>
</dbReference>
<dbReference type="InterPro" id="IPR002942">
    <property type="entry name" value="S4_RNA-bd"/>
</dbReference>
<reference evidence="7 8" key="1">
    <citation type="submission" date="2019-03" db="EMBL/GenBank/DDBJ databases">
        <title>Genomic Encyclopedia of Archaeal and Bacterial Type Strains, Phase II (KMG-II): from individual species to whole genera.</title>
        <authorList>
            <person name="Goeker M."/>
        </authorList>
    </citation>
    <scope>NUCLEOTIDE SEQUENCE [LARGE SCALE GENOMIC DNA]</scope>
    <source>
        <strain evidence="7 8">ATCC 35214</strain>
    </source>
</reference>
<name>A0A4R7UCG8_9BACT</name>
<comment type="similarity">
    <text evidence="1 5">Belongs to the pseudouridine synthase RsuA family.</text>
</comment>
<dbReference type="Gene3D" id="3.30.70.580">
    <property type="entry name" value="Pseudouridine synthase I, catalytic domain, N-terminal subdomain"/>
    <property type="match status" value="1"/>
</dbReference>
<dbReference type="InterPro" id="IPR042092">
    <property type="entry name" value="PsdUridine_s_RsuA/RluB/E/F_cat"/>
</dbReference>
<keyword evidence="8" id="KW-1185">Reference proteome</keyword>
<evidence type="ECO:0000256" key="3">
    <source>
        <dbReference type="ARBA" id="ARBA00023235"/>
    </source>
</evidence>
<dbReference type="PROSITE" id="PS01149">
    <property type="entry name" value="PSI_RSU"/>
    <property type="match status" value="1"/>
</dbReference>